<evidence type="ECO:0000256" key="1">
    <source>
        <dbReference type="SAM" id="MobiDB-lite"/>
    </source>
</evidence>
<dbReference type="Proteomes" id="UP001194580">
    <property type="component" value="Unassembled WGS sequence"/>
</dbReference>
<evidence type="ECO:0000313" key="2">
    <source>
        <dbReference type="EMBL" id="KAG0247540.1"/>
    </source>
</evidence>
<proteinExistence type="predicted"/>
<sequence>MRHIPRKSDGSISLTQLQRSLSGAGVNSAEGSTVAGGENGDGVVSVSAGTLGGKLIK</sequence>
<feature type="region of interest" description="Disordered" evidence="1">
    <location>
        <begin position="23"/>
        <end position="57"/>
    </location>
</feature>
<feature type="non-terminal residue" evidence="2">
    <location>
        <position position="57"/>
    </location>
</feature>
<name>A0AAD4CZJ9_9FUNG</name>
<reference evidence="2" key="1">
    <citation type="journal article" date="2020" name="Fungal Divers.">
        <title>Resolving the Mortierellaceae phylogeny through synthesis of multi-gene phylogenetics and phylogenomics.</title>
        <authorList>
            <person name="Vandepol N."/>
            <person name="Liber J."/>
            <person name="Desiro A."/>
            <person name="Na H."/>
            <person name="Kennedy M."/>
            <person name="Barry K."/>
            <person name="Grigoriev I.V."/>
            <person name="Miller A.N."/>
            <person name="O'Donnell K."/>
            <person name="Stajich J.E."/>
            <person name="Bonito G."/>
        </authorList>
    </citation>
    <scope>NUCLEOTIDE SEQUENCE</scope>
    <source>
        <strain evidence="2">NRRL 28262</strain>
    </source>
</reference>
<organism evidence="2 3">
    <name type="scientific">Linnemannia exigua</name>
    <dbReference type="NCBI Taxonomy" id="604196"/>
    <lineage>
        <taxon>Eukaryota</taxon>
        <taxon>Fungi</taxon>
        <taxon>Fungi incertae sedis</taxon>
        <taxon>Mucoromycota</taxon>
        <taxon>Mortierellomycotina</taxon>
        <taxon>Mortierellomycetes</taxon>
        <taxon>Mortierellales</taxon>
        <taxon>Mortierellaceae</taxon>
        <taxon>Linnemannia</taxon>
    </lineage>
</organism>
<protein>
    <submittedName>
        <fullName evidence="2">Uncharacterized protein</fullName>
    </submittedName>
</protein>
<comment type="caution">
    <text evidence="2">The sequence shown here is derived from an EMBL/GenBank/DDBJ whole genome shotgun (WGS) entry which is preliminary data.</text>
</comment>
<dbReference type="AlphaFoldDB" id="A0AAD4CZJ9"/>
<keyword evidence="3" id="KW-1185">Reference proteome</keyword>
<accession>A0AAD4CZJ9</accession>
<gene>
    <name evidence="2" type="ORF">BGZ95_008616</name>
</gene>
<evidence type="ECO:0000313" key="3">
    <source>
        <dbReference type="Proteomes" id="UP001194580"/>
    </source>
</evidence>
<dbReference type="EMBL" id="JAAAIL010004611">
    <property type="protein sequence ID" value="KAG0247540.1"/>
    <property type="molecule type" value="Genomic_DNA"/>
</dbReference>